<comment type="cofactor">
    <cofactor evidence="1 9">
        <name>heme</name>
        <dbReference type="ChEBI" id="CHEBI:30413"/>
    </cofactor>
</comment>
<protein>
    <submittedName>
        <fullName evidence="11">Cytochrome p450</fullName>
    </submittedName>
</protein>
<dbReference type="Proteomes" id="UP000620124">
    <property type="component" value="Unassembled WGS sequence"/>
</dbReference>
<dbReference type="Pfam" id="PF00067">
    <property type="entry name" value="p450"/>
    <property type="match status" value="1"/>
</dbReference>
<dbReference type="InterPro" id="IPR001128">
    <property type="entry name" value="Cyt_P450"/>
</dbReference>
<dbReference type="InterPro" id="IPR002401">
    <property type="entry name" value="Cyt_P450_E_grp-I"/>
</dbReference>
<gene>
    <name evidence="11" type="ORF">MVEN_00387900</name>
</gene>
<name>A0A8H6YV00_9AGAR</name>
<comment type="pathway">
    <text evidence="2">Secondary metabolite biosynthesis.</text>
</comment>
<keyword evidence="4 9" id="KW-0349">Heme</keyword>
<evidence type="ECO:0000256" key="1">
    <source>
        <dbReference type="ARBA" id="ARBA00001971"/>
    </source>
</evidence>
<dbReference type="EMBL" id="JACAZI010000003">
    <property type="protein sequence ID" value="KAF7365164.1"/>
    <property type="molecule type" value="Genomic_DNA"/>
</dbReference>
<dbReference type="GO" id="GO:0020037">
    <property type="term" value="F:heme binding"/>
    <property type="evidence" value="ECO:0007669"/>
    <property type="project" value="InterPro"/>
</dbReference>
<comment type="caution">
    <text evidence="11">The sequence shown here is derived from an EMBL/GenBank/DDBJ whole genome shotgun (WGS) entry which is preliminary data.</text>
</comment>
<keyword evidence="12" id="KW-1185">Reference proteome</keyword>
<sequence>MSYLNRLVYTRRRQSSRVALSWGHGAFRSIHCRHRVQLFIRLISADVSLFTPMDYRSSLALGAFAILLLKFFEKLFSKRHLPFPPGPSPRFLGGNFRDLPTKKPWLTYTEWGHRYGDLVHATVFGEHIVIVNSVKTAVELFEKRSHTYSDRPVITMIDLMGWESSTAFMRVGDRWRQHRRMFQQHFRPDASRNYRPAQMNKVYQLLQGLLSRPQDFRELIKTYAVRTPLVKVDKIFGSLAAAIIMSTVYGYEVKPSNDRFVGLAESAVKKVTESVFPGAVAVNAFPILRHLPSWIPGAGFQRFPAESRQLAQEMREVPYNFVKQNMHDGIESKSMVAKLLEASQARGRSDENAIQEVAAVAYGAGADTTVSALASFFLAMALHPDIQKRAQHEIDTVVGTHRLPEFEDRPSLPFIEALYREVMRWRPVLPLGLAHATSAHDVYNGYFIPKGATVIGNIWAMTRDESFYPESERFNPDRFFTADGKLNNDDTVLTFGFGRRICVGRHHADATVWAAMVSVLATFNIAKAKDSTGNEIDIDPNNYTDDLDSHPLPFPCSITPRSDAAKSLVQATEAHEA</sequence>
<dbReference type="GO" id="GO:0016705">
    <property type="term" value="F:oxidoreductase activity, acting on paired donors, with incorporation or reduction of molecular oxygen"/>
    <property type="evidence" value="ECO:0007669"/>
    <property type="project" value="InterPro"/>
</dbReference>
<dbReference type="GO" id="GO:0004497">
    <property type="term" value="F:monooxygenase activity"/>
    <property type="evidence" value="ECO:0007669"/>
    <property type="project" value="UniProtKB-KW"/>
</dbReference>
<dbReference type="GO" id="GO:0005506">
    <property type="term" value="F:iron ion binding"/>
    <property type="evidence" value="ECO:0007669"/>
    <property type="project" value="InterPro"/>
</dbReference>
<organism evidence="11 12">
    <name type="scientific">Mycena venus</name>
    <dbReference type="NCBI Taxonomy" id="2733690"/>
    <lineage>
        <taxon>Eukaryota</taxon>
        <taxon>Fungi</taxon>
        <taxon>Dikarya</taxon>
        <taxon>Basidiomycota</taxon>
        <taxon>Agaricomycotina</taxon>
        <taxon>Agaricomycetes</taxon>
        <taxon>Agaricomycetidae</taxon>
        <taxon>Agaricales</taxon>
        <taxon>Marasmiineae</taxon>
        <taxon>Mycenaceae</taxon>
        <taxon>Mycena</taxon>
    </lineage>
</organism>
<dbReference type="PANTHER" id="PTHR46300">
    <property type="entry name" value="P450, PUTATIVE (EUROFUNG)-RELATED-RELATED"/>
    <property type="match status" value="1"/>
</dbReference>
<evidence type="ECO:0000256" key="10">
    <source>
        <dbReference type="RuleBase" id="RU000461"/>
    </source>
</evidence>
<dbReference type="PANTHER" id="PTHR46300:SF7">
    <property type="entry name" value="P450, PUTATIVE (EUROFUNG)-RELATED"/>
    <property type="match status" value="1"/>
</dbReference>
<dbReference type="InterPro" id="IPR017972">
    <property type="entry name" value="Cyt_P450_CS"/>
</dbReference>
<dbReference type="AlphaFoldDB" id="A0A8H6YV00"/>
<accession>A0A8H6YV00</accession>
<feature type="binding site" description="axial binding residue" evidence="9">
    <location>
        <position position="502"/>
    </location>
    <ligand>
        <name>heme</name>
        <dbReference type="ChEBI" id="CHEBI:30413"/>
    </ligand>
    <ligandPart>
        <name>Fe</name>
        <dbReference type="ChEBI" id="CHEBI:18248"/>
    </ligandPart>
</feature>
<evidence type="ECO:0000313" key="12">
    <source>
        <dbReference type="Proteomes" id="UP000620124"/>
    </source>
</evidence>
<dbReference type="OrthoDB" id="2789670at2759"/>
<dbReference type="SUPFAM" id="SSF48264">
    <property type="entry name" value="Cytochrome P450"/>
    <property type="match status" value="1"/>
</dbReference>
<keyword evidence="8 10" id="KW-0503">Monooxygenase</keyword>
<keyword evidence="5 9" id="KW-0479">Metal-binding</keyword>
<keyword evidence="6 10" id="KW-0560">Oxidoreductase</keyword>
<dbReference type="Gene3D" id="1.10.630.10">
    <property type="entry name" value="Cytochrome P450"/>
    <property type="match status" value="1"/>
</dbReference>
<dbReference type="CDD" id="cd11065">
    <property type="entry name" value="CYP64-like"/>
    <property type="match status" value="1"/>
</dbReference>
<keyword evidence="7 9" id="KW-0408">Iron</keyword>
<reference evidence="11" key="1">
    <citation type="submission" date="2020-05" db="EMBL/GenBank/DDBJ databases">
        <title>Mycena genomes resolve the evolution of fungal bioluminescence.</title>
        <authorList>
            <person name="Tsai I.J."/>
        </authorList>
    </citation>
    <scope>NUCLEOTIDE SEQUENCE</scope>
    <source>
        <strain evidence="11">CCC161011</strain>
    </source>
</reference>
<proteinExistence type="inferred from homology"/>
<evidence type="ECO:0000256" key="4">
    <source>
        <dbReference type="ARBA" id="ARBA00022617"/>
    </source>
</evidence>
<evidence type="ECO:0000256" key="7">
    <source>
        <dbReference type="ARBA" id="ARBA00023004"/>
    </source>
</evidence>
<dbReference type="PROSITE" id="PS00086">
    <property type="entry name" value="CYTOCHROME_P450"/>
    <property type="match status" value="1"/>
</dbReference>
<dbReference type="InterPro" id="IPR036396">
    <property type="entry name" value="Cyt_P450_sf"/>
</dbReference>
<dbReference type="PRINTS" id="PR00463">
    <property type="entry name" value="EP450I"/>
</dbReference>
<dbReference type="InterPro" id="IPR050364">
    <property type="entry name" value="Cytochrome_P450_fung"/>
</dbReference>
<evidence type="ECO:0000256" key="9">
    <source>
        <dbReference type="PIRSR" id="PIRSR602401-1"/>
    </source>
</evidence>
<comment type="similarity">
    <text evidence="3 10">Belongs to the cytochrome P450 family.</text>
</comment>
<evidence type="ECO:0000256" key="2">
    <source>
        <dbReference type="ARBA" id="ARBA00005179"/>
    </source>
</evidence>
<evidence type="ECO:0000256" key="3">
    <source>
        <dbReference type="ARBA" id="ARBA00010617"/>
    </source>
</evidence>
<evidence type="ECO:0000256" key="5">
    <source>
        <dbReference type="ARBA" id="ARBA00022723"/>
    </source>
</evidence>
<evidence type="ECO:0000313" key="11">
    <source>
        <dbReference type="EMBL" id="KAF7365164.1"/>
    </source>
</evidence>
<evidence type="ECO:0000256" key="8">
    <source>
        <dbReference type="ARBA" id="ARBA00023033"/>
    </source>
</evidence>
<evidence type="ECO:0000256" key="6">
    <source>
        <dbReference type="ARBA" id="ARBA00023002"/>
    </source>
</evidence>